<reference evidence="1 2" key="1">
    <citation type="submission" date="2020-08" db="EMBL/GenBank/DDBJ databases">
        <authorList>
            <person name="Hejnol A."/>
        </authorList>
    </citation>
    <scope>NUCLEOTIDE SEQUENCE [LARGE SCALE GENOMIC DNA]</scope>
</reference>
<dbReference type="EMBL" id="CAJFCJ010000010">
    <property type="protein sequence ID" value="CAD5119485.1"/>
    <property type="molecule type" value="Genomic_DNA"/>
</dbReference>
<evidence type="ECO:0000313" key="1">
    <source>
        <dbReference type="EMBL" id="CAD5119485.1"/>
    </source>
</evidence>
<sequence>MSNRSRAKFFVFEFCKRTEISERTANTLFEEEFNTKESLLALTPDVLELIKIPLGQKCLLRKALIELHKSETEKDRASTLTLPEIPRDRRGSDTSVVYRKHSPFPTLEEQVVTLNRRFDTLYETQENEATREMKRRLHKKKKPKDLPKLTLAERIKNNRKENSANYYAMESLDEESNEAPPLEVWPRYSSEDQENMTPVYKEQRETDQSPKEVEAYIESLEKLLDNQLDSLIIDKENNGKKKNSLTGIKSNDKLNSIVDKLNNSQSISDEDLLILEREISNDCMKKKLSSMRRQSVIGSDDLNKILDGNFDKELDEYLKNKFVNK</sequence>
<proteinExistence type="predicted"/>
<keyword evidence="2" id="KW-1185">Reference proteome</keyword>
<organism evidence="1 2">
    <name type="scientific">Dimorphilus gyrociliatus</name>
    <dbReference type="NCBI Taxonomy" id="2664684"/>
    <lineage>
        <taxon>Eukaryota</taxon>
        <taxon>Metazoa</taxon>
        <taxon>Spiralia</taxon>
        <taxon>Lophotrochozoa</taxon>
        <taxon>Annelida</taxon>
        <taxon>Polychaeta</taxon>
        <taxon>Polychaeta incertae sedis</taxon>
        <taxon>Dinophilidae</taxon>
        <taxon>Dimorphilus</taxon>
    </lineage>
</organism>
<dbReference type="Proteomes" id="UP000549394">
    <property type="component" value="Unassembled WGS sequence"/>
</dbReference>
<protein>
    <submittedName>
        <fullName evidence="1">DgyrCDS8092</fullName>
    </submittedName>
</protein>
<comment type="caution">
    <text evidence="1">The sequence shown here is derived from an EMBL/GenBank/DDBJ whole genome shotgun (WGS) entry which is preliminary data.</text>
</comment>
<accession>A0A7I8VVK9</accession>
<dbReference type="AlphaFoldDB" id="A0A7I8VVK9"/>
<evidence type="ECO:0000313" key="2">
    <source>
        <dbReference type="Proteomes" id="UP000549394"/>
    </source>
</evidence>
<name>A0A7I8VVK9_9ANNE</name>
<gene>
    <name evidence="1" type="ORF">DGYR_LOCUS7722</name>
</gene>